<evidence type="ECO:0000313" key="3">
    <source>
        <dbReference type="Proteomes" id="UP000516404"/>
    </source>
</evidence>
<feature type="domain" description="CinA C-terminal" evidence="1">
    <location>
        <begin position="5"/>
        <end position="156"/>
    </location>
</feature>
<dbReference type="Pfam" id="PF02464">
    <property type="entry name" value="CinA"/>
    <property type="match status" value="1"/>
</dbReference>
<reference evidence="2 3" key="1">
    <citation type="submission" date="2020-09" db="EMBL/GenBank/DDBJ databases">
        <title>Investigation of environmental microbes.</title>
        <authorList>
            <person name="Ou Y."/>
            <person name="Kang Q."/>
        </authorList>
    </citation>
    <scope>NUCLEOTIDE SEQUENCE [LARGE SCALE GENOMIC DNA]</scope>
    <source>
        <strain evidence="2 3">KJZ-14</strain>
    </source>
</reference>
<organism evidence="2 3">
    <name type="scientific">Rothia terrae</name>
    <dbReference type="NCBI Taxonomy" id="396015"/>
    <lineage>
        <taxon>Bacteria</taxon>
        <taxon>Bacillati</taxon>
        <taxon>Actinomycetota</taxon>
        <taxon>Actinomycetes</taxon>
        <taxon>Micrococcales</taxon>
        <taxon>Micrococcaceae</taxon>
        <taxon>Rothia</taxon>
    </lineage>
</organism>
<gene>
    <name evidence="2" type="ORF">IDM49_08230</name>
</gene>
<dbReference type="InterPro" id="IPR008136">
    <property type="entry name" value="CinA_C"/>
</dbReference>
<dbReference type="KEGG" id="rter:IDM49_08230"/>
<dbReference type="AlphaFoldDB" id="A0A7H2BC32"/>
<protein>
    <submittedName>
        <fullName evidence="2">CinA family protein</fullName>
    </submittedName>
</protein>
<dbReference type="SUPFAM" id="SSF142433">
    <property type="entry name" value="CinA-like"/>
    <property type="match status" value="1"/>
</dbReference>
<accession>A0A7H2BC32</accession>
<keyword evidence="3" id="KW-1185">Reference proteome</keyword>
<evidence type="ECO:0000313" key="2">
    <source>
        <dbReference type="EMBL" id="QNV37228.1"/>
    </source>
</evidence>
<sequence>MSDVQQLSAEVISCAKGAGVQLATAESLTAGLVGATICDVSGASAVYRGGVISYSSDVKAEVLGVSSELLVTRGAVDAEVAMQMAEGTARVCKAEVGISTTGVAGPDPLDGKPVGTVFLGVASPRGRRSRELHCTGDRAAIRQQSVQEALELLLEELTAMKKFSS</sequence>
<dbReference type="EMBL" id="CP061539">
    <property type="protein sequence ID" value="QNV37228.1"/>
    <property type="molecule type" value="Genomic_DNA"/>
</dbReference>
<dbReference type="Proteomes" id="UP000516404">
    <property type="component" value="Chromosome"/>
</dbReference>
<name>A0A7H2BC32_9MICC</name>
<dbReference type="RefSeq" id="WP_190724157.1">
    <property type="nucleotide sequence ID" value="NZ_CP061539.1"/>
</dbReference>
<proteinExistence type="predicted"/>
<dbReference type="NCBIfam" id="TIGR00199">
    <property type="entry name" value="PncC_domain"/>
    <property type="match status" value="1"/>
</dbReference>
<dbReference type="Gene3D" id="3.90.950.20">
    <property type="entry name" value="CinA-like"/>
    <property type="match status" value="1"/>
</dbReference>
<evidence type="ECO:0000259" key="1">
    <source>
        <dbReference type="Pfam" id="PF02464"/>
    </source>
</evidence>
<dbReference type="InterPro" id="IPR036653">
    <property type="entry name" value="CinA-like_C"/>
</dbReference>
<dbReference type="GeneID" id="96624226"/>